<feature type="region of interest" description="Disordered" evidence="1">
    <location>
        <begin position="1"/>
        <end position="113"/>
    </location>
</feature>
<proteinExistence type="predicted"/>
<evidence type="ECO:0000313" key="2">
    <source>
        <dbReference type="EMBL" id="TPE52685.1"/>
    </source>
</evidence>
<reference evidence="2 3" key="1">
    <citation type="submission" date="2019-06" db="EMBL/GenBank/DDBJ databases">
        <title>A novel bacterium of genus Amaricoccus, isolated from marine sediment.</title>
        <authorList>
            <person name="Huang H."/>
            <person name="Mo K."/>
            <person name="Hu Y."/>
        </authorList>
    </citation>
    <scope>NUCLEOTIDE SEQUENCE [LARGE SCALE GENOMIC DNA]</scope>
    <source>
        <strain evidence="2 3">HB172011</strain>
    </source>
</reference>
<organism evidence="2 3">
    <name type="scientific">Amaricoccus solimangrovi</name>
    <dbReference type="NCBI Taxonomy" id="2589815"/>
    <lineage>
        <taxon>Bacteria</taxon>
        <taxon>Pseudomonadati</taxon>
        <taxon>Pseudomonadota</taxon>
        <taxon>Alphaproteobacteria</taxon>
        <taxon>Rhodobacterales</taxon>
        <taxon>Paracoccaceae</taxon>
        <taxon>Amaricoccus</taxon>
    </lineage>
</organism>
<feature type="compositionally biased region" description="Basic and acidic residues" evidence="1">
    <location>
        <begin position="185"/>
        <end position="195"/>
    </location>
</feature>
<feature type="region of interest" description="Disordered" evidence="1">
    <location>
        <begin position="175"/>
        <end position="295"/>
    </location>
</feature>
<dbReference type="EMBL" id="VFRP01000003">
    <property type="protein sequence ID" value="TPE52685.1"/>
    <property type="molecule type" value="Genomic_DNA"/>
</dbReference>
<comment type="caution">
    <text evidence="2">The sequence shown here is derived from an EMBL/GenBank/DDBJ whole genome shotgun (WGS) entry which is preliminary data.</text>
</comment>
<dbReference type="Proteomes" id="UP000319255">
    <property type="component" value="Unassembled WGS sequence"/>
</dbReference>
<accession>A0A501WWQ4</accession>
<protein>
    <submittedName>
        <fullName evidence="2">Uncharacterized protein</fullName>
    </submittedName>
</protein>
<feature type="compositionally biased region" description="Basic and acidic residues" evidence="1">
    <location>
        <begin position="88"/>
        <end position="99"/>
    </location>
</feature>
<dbReference type="AlphaFoldDB" id="A0A501WWQ4"/>
<feature type="compositionally biased region" description="Basic and acidic residues" evidence="1">
    <location>
        <begin position="262"/>
        <end position="275"/>
    </location>
</feature>
<evidence type="ECO:0000313" key="3">
    <source>
        <dbReference type="Proteomes" id="UP000319255"/>
    </source>
</evidence>
<gene>
    <name evidence="2" type="ORF">FJM51_05785</name>
</gene>
<dbReference type="RefSeq" id="WP_140453167.1">
    <property type="nucleotide sequence ID" value="NZ_VFRP01000003.1"/>
</dbReference>
<evidence type="ECO:0000256" key="1">
    <source>
        <dbReference type="SAM" id="MobiDB-lite"/>
    </source>
</evidence>
<keyword evidence="3" id="KW-1185">Reference proteome</keyword>
<sequence>MRPDSGLAALVGSRPRDRGAERGGVLEPAVGVPEAIHPVDALPDESGAAGGGQRFQRVAPADRGEDRLGIAGGGGQCLRAPDLGEVDQPGRREETERQALAETSRQRLGQRGGRQVEGLDLVEHAGQHAPLFAGAGAGNDEGVLNRLALLQHRHRDAASAAALDRGDQALRAGAVGQAGGGAVDGHGRDLRRDLGPRPAIAHPPPDRRVQRGAGGVVGQPFAERRQERGEVRGERPGLGPAQQRGGGGEADLGTRVEQPVEPEPRLERAGSGDRHRNQHGGEFGRNPGEELAKRGMDLKRRVADLLQDRLEQRAEIGHLLRRLGTRHGLRGQDREGRR</sequence>
<name>A0A501WWQ4_9RHOB</name>
<feature type="compositionally biased region" description="Basic and acidic residues" evidence="1">
    <location>
        <begin position="222"/>
        <end position="235"/>
    </location>
</feature>